<protein>
    <submittedName>
        <fullName evidence="4">Patatin-like phospholipase family protein</fullName>
    </submittedName>
</protein>
<accession>A0ABU6JHX1</accession>
<dbReference type="InterPro" id="IPR002641">
    <property type="entry name" value="PNPLA_dom"/>
</dbReference>
<dbReference type="InterPro" id="IPR016035">
    <property type="entry name" value="Acyl_Trfase/lysoPLipase"/>
</dbReference>
<evidence type="ECO:0000256" key="1">
    <source>
        <dbReference type="ARBA" id="ARBA00023098"/>
    </source>
</evidence>
<name>A0ABU6JHX1_9BURK</name>
<gene>
    <name evidence="4" type="ORF">RY831_29405</name>
</gene>
<dbReference type="Pfam" id="PF01734">
    <property type="entry name" value="Patatin"/>
    <property type="match status" value="1"/>
</dbReference>
<feature type="short sequence motif" description="DGA/G" evidence="2">
    <location>
        <begin position="252"/>
        <end position="254"/>
    </location>
</feature>
<feature type="active site" description="Proton acceptor" evidence="2">
    <location>
        <position position="252"/>
    </location>
</feature>
<feature type="domain" description="PNPLA" evidence="3">
    <location>
        <begin position="60"/>
        <end position="265"/>
    </location>
</feature>
<keyword evidence="1 2" id="KW-0443">Lipid metabolism</keyword>
<sequence>MAFIARHGRIFGGFGIVVVLAAKSKAVAHASQLGKRELKFFSSIVDGGEVHSVFFKNCFGVFQGGGARAVALAGAYGATYASGIRLSEVAGTSAGAIAAVLIAAGATPEVLEEALKELDFQKLLVPPEPTGRFDSMSWRAAGWAISPGGVVNGTLGTVSKMLRYGGCYSSKGVQDWVESQLQKLLPGGSKPVKFKDLYLPTYVVATNLAERSAHVWSSSATPDESVSLAVRASCSIPGFFQPVLIGGKRFVDGGILSNLPAFVFDNTSQRSSKRILAYRLTAAPEAEMQWTPKGMAAQIIETLVGGATELQVDIQKSVSCIDIPTLGIKATDFHKMDETNLGLLIKSGKDAAQEFLGSEVERLRSTQSFPQILRFEEEVYFAVARQSEVLPKEIVIAESNTRWFWQLFPSVLFWRIKGVPIRVFVQPPIGNDDEITKEKARRLNLAGLGVEVMTVETLPLQGYVFIRDDEHASSAILMNHTMRHGPNATLYERNDPQVINLVREKLFTYNCNPIQQGKIPKLAAADWDELCETLRKRVSQYKNAEVKRTRLPLENCRLTNKLLRTYKYEQLIRLVQIYEETSLSLYAPVNIVLADGSNSLICPPVFEQYNDVTASIRGNTRTYLAYTQGRHEIECVLVRGVTMQLPSKTVPLKESRLIDWQEDPATRMPGFDHGLFRRIESACRPHR</sequence>
<dbReference type="Proteomes" id="UP001352263">
    <property type="component" value="Unassembled WGS sequence"/>
</dbReference>
<dbReference type="SUPFAM" id="SSF52151">
    <property type="entry name" value="FabD/lysophospholipase-like"/>
    <property type="match status" value="1"/>
</dbReference>
<feature type="active site" description="Nucleophile" evidence="2">
    <location>
        <position position="93"/>
    </location>
</feature>
<keyword evidence="5" id="KW-1185">Reference proteome</keyword>
<dbReference type="InterPro" id="IPR052580">
    <property type="entry name" value="Lipid_Hydrolase"/>
</dbReference>
<evidence type="ECO:0000256" key="2">
    <source>
        <dbReference type="PROSITE-ProRule" id="PRU01161"/>
    </source>
</evidence>
<evidence type="ECO:0000313" key="5">
    <source>
        <dbReference type="Proteomes" id="UP001352263"/>
    </source>
</evidence>
<comment type="caution">
    <text evidence="2">Lacks conserved residue(s) required for the propagation of feature annotation.</text>
</comment>
<dbReference type="Gene3D" id="3.40.1090.10">
    <property type="entry name" value="Cytosolic phospholipase A2 catalytic domain"/>
    <property type="match status" value="2"/>
</dbReference>
<evidence type="ECO:0000313" key="4">
    <source>
        <dbReference type="EMBL" id="MEC4723278.1"/>
    </source>
</evidence>
<dbReference type="PANTHER" id="PTHR46394">
    <property type="entry name" value="ANNEXIN"/>
    <property type="match status" value="1"/>
</dbReference>
<organism evidence="4 5">
    <name type="scientific">Noviherbaspirillum album</name>
    <dbReference type="NCBI Taxonomy" id="3080276"/>
    <lineage>
        <taxon>Bacteria</taxon>
        <taxon>Pseudomonadati</taxon>
        <taxon>Pseudomonadota</taxon>
        <taxon>Betaproteobacteria</taxon>
        <taxon>Burkholderiales</taxon>
        <taxon>Oxalobacteraceae</taxon>
        <taxon>Noviherbaspirillum</taxon>
    </lineage>
</organism>
<dbReference type="RefSeq" id="WP_326509898.1">
    <property type="nucleotide sequence ID" value="NZ_JAWIIV010000048.1"/>
</dbReference>
<dbReference type="PROSITE" id="PS51635">
    <property type="entry name" value="PNPLA"/>
    <property type="match status" value="1"/>
</dbReference>
<reference evidence="4 5" key="1">
    <citation type="submission" date="2023-10" db="EMBL/GenBank/DDBJ databases">
        <title>Noviherbaspirillum sp. CPCC 100848 genome assembly.</title>
        <authorList>
            <person name="Li X.Y."/>
            <person name="Fang X.M."/>
        </authorList>
    </citation>
    <scope>NUCLEOTIDE SEQUENCE [LARGE SCALE GENOMIC DNA]</scope>
    <source>
        <strain evidence="4 5">CPCC 100848</strain>
    </source>
</reference>
<feature type="short sequence motif" description="GXSXG" evidence="2">
    <location>
        <begin position="91"/>
        <end position="95"/>
    </location>
</feature>
<dbReference type="EMBL" id="JAWIIV010000048">
    <property type="protein sequence ID" value="MEC4723278.1"/>
    <property type="molecule type" value="Genomic_DNA"/>
</dbReference>
<comment type="caution">
    <text evidence="4">The sequence shown here is derived from an EMBL/GenBank/DDBJ whole genome shotgun (WGS) entry which is preliminary data.</text>
</comment>
<evidence type="ECO:0000259" key="3">
    <source>
        <dbReference type="PROSITE" id="PS51635"/>
    </source>
</evidence>
<proteinExistence type="predicted"/>
<keyword evidence="2" id="KW-0378">Hydrolase</keyword>
<dbReference type="PANTHER" id="PTHR46394:SF1">
    <property type="entry name" value="PNPLA DOMAIN-CONTAINING PROTEIN"/>
    <property type="match status" value="1"/>
</dbReference>
<keyword evidence="2" id="KW-0442">Lipid degradation</keyword>